<gene>
    <name evidence="1" type="ORF">C7B77_07120</name>
</gene>
<dbReference type="PANTHER" id="PTHR34849">
    <property type="entry name" value="SSL5025 PROTEIN"/>
    <property type="match status" value="1"/>
</dbReference>
<evidence type="ECO:0000313" key="2">
    <source>
        <dbReference type="Proteomes" id="UP000238937"/>
    </source>
</evidence>
<dbReference type="AlphaFoldDB" id="A0A2T1GJ52"/>
<comment type="caution">
    <text evidence="1">The sequence shown here is derived from an EMBL/GenBank/DDBJ whole genome shotgun (WGS) entry which is preliminary data.</text>
</comment>
<dbReference type="Pfam" id="PF04255">
    <property type="entry name" value="DUF433"/>
    <property type="match status" value="1"/>
</dbReference>
<evidence type="ECO:0000313" key="1">
    <source>
        <dbReference type="EMBL" id="PSB57802.1"/>
    </source>
</evidence>
<dbReference type="SUPFAM" id="SSF46689">
    <property type="entry name" value="Homeodomain-like"/>
    <property type="match status" value="1"/>
</dbReference>
<dbReference type="OrthoDB" id="427442at2"/>
<dbReference type="Proteomes" id="UP000238937">
    <property type="component" value="Unassembled WGS sequence"/>
</dbReference>
<protein>
    <recommendedName>
        <fullName evidence="3">DUF433 domain-containing protein</fullName>
    </recommendedName>
</protein>
<dbReference type="EMBL" id="PVWO01000061">
    <property type="protein sequence ID" value="PSB57802.1"/>
    <property type="molecule type" value="Genomic_DNA"/>
</dbReference>
<dbReference type="InterPro" id="IPR007367">
    <property type="entry name" value="DUF433"/>
</dbReference>
<dbReference type="Gene3D" id="1.10.10.10">
    <property type="entry name" value="Winged helix-like DNA-binding domain superfamily/Winged helix DNA-binding domain"/>
    <property type="match status" value="1"/>
</dbReference>
<dbReference type="InterPro" id="IPR009057">
    <property type="entry name" value="Homeodomain-like_sf"/>
</dbReference>
<name>A0A2T1GJ52_9CYAN</name>
<reference evidence="1 2" key="1">
    <citation type="submission" date="2018-03" db="EMBL/GenBank/DDBJ databases">
        <title>The ancient ancestry and fast evolution of plastids.</title>
        <authorList>
            <person name="Moore K.R."/>
            <person name="Magnabosco C."/>
            <person name="Momper L."/>
            <person name="Gold D.A."/>
            <person name="Bosak T."/>
            <person name="Fournier G.P."/>
        </authorList>
    </citation>
    <scope>NUCLEOTIDE SEQUENCE [LARGE SCALE GENOMIC DNA]</scope>
    <source>
        <strain evidence="1 2">CCALA 037</strain>
    </source>
</reference>
<organism evidence="1 2">
    <name type="scientific">Chamaesiphon polymorphus CCALA 037</name>
    <dbReference type="NCBI Taxonomy" id="2107692"/>
    <lineage>
        <taxon>Bacteria</taxon>
        <taxon>Bacillati</taxon>
        <taxon>Cyanobacteriota</taxon>
        <taxon>Cyanophyceae</taxon>
        <taxon>Gomontiellales</taxon>
        <taxon>Chamaesiphonaceae</taxon>
        <taxon>Chamaesiphon</taxon>
    </lineage>
</organism>
<dbReference type="RefSeq" id="WP_106302071.1">
    <property type="nucleotide sequence ID" value="NZ_PVWO01000061.1"/>
</dbReference>
<evidence type="ECO:0008006" key="3">
    <source>
        <dbReference type="Google" id="ProtNLM"/>
    </source>
</evidence>
<keyword evidence="2" id="KW-1185">Reference proteome</keyword>
<dbReference type="PANTHER" id="PTHR34849:SF4">
    <property type="entry name" value="SLR1209 PROTEIN"/>
    <property type="match status" value="1"/>
</dbReference>
<sequence length="107" mass="11987">MTLKDLESQLLALTPAEKERVIQLLTHSLVSPQPEVAKPPEINEGEAYIANTQIAIWELVNAQDLGCSDRDLLLMYPQLTQSDLDTAWEYADAHPEEIMLALQAIDE</sequence>
<proteinExistence type="predicted"/>
<dbReference type="InterPro" id="IPR036388">
    <property type="entry name" value="WH-like_DNA-bd_sf"/>
</dbReference>
<accession>A0A2T1GJ52</accession>